<keyword evidence="1" id="KW-1185">Reference proteome</keyword>
<organism evidence="1 2">
    <name type="scientific">Romanomermis culicivorax</name>
    <name type="common">Nematode worm</name>
    <dbReference type="NCBI Taxonomy" id="13658"/>
    <lineage>
        <taxon>Eukaryota</taxon>
        <taxon>Metazoa</taxon>
        <taxon>Ecdysozoa</taxon>
        <taxon>Nematoda</taxon>
        <taxon>Enoplea</taxon>
        <taxon>Dorylaimia</taxon>
        <taxon>Mermithida</taxon>
        <taxon>Mermithoidea</taxon>
        <taxon>Mermithidae</taxon>
        <taxon>Romanomermis</taxon>
    </lineage>
</organism>
<dbReference type="Proteomes" id="UP000887565">
    <property type="component" value="Unplaced"/>
</dbReference>
<sequence>MRLKLQFGVCRFCIAQNRENFDLQRSLPISFQKLRMIAEETLLILSMDIPEKRREKISCKKYYPQIFIQSL</sequence>
<dbReference type="AlphaFoldDB" id="A0A915ISD8"/>
<evidence type="ECO:0000313" key="2">
    <source>
        <dbReference type="WBParaSite" id="nRc.2.0.1.t16731-RA"/>
    </source>
</evidence>
<reference evidence="2" key="1">
    <citation type="submission" date="2022-11" db="UniProtKB">
        <authorList>
            <consortium name="WormBaseParasite"/>
        </authorList>
    </citation>
    <scope>IDENTIFICATION</scope>
</reference>
<accession>A0A915ISD8</accession>
<name>A0A915ISD8_ROMCU</name>
<proteinExistence type="predicted"/>
<protein>
    <submittedName>
        <fullName evidence="2">Uncharacterized protein</fullName>
    </submittedName>
</protein>
<evidence type="ECO:0000313" key="1">
    <source>
        <dbReference type="Proteomes" id="UP000887565"/>
    </source>
</evidence>
<dbReference type="WBParaSite" id="nRc.2.0.1.t16731-RA">
    <property type="protein sequence ID" value="nRc.2.0.1.t16731-RA"/>
    <property type="gene ID" value="nRc.2.0.1.g16731"/>
</dbReference>